<evidence type="ECO:0000313" key="3">
    <source>
        <dbReference type="Proteomes" id="UP000014540"/>
    </source>
</evidence>
<dbReference type="Gene3D" id="1.20.1600.10">
    <property type="entry name" value="Outer membrane efflux proteins (OEP)"/>
    <property type="match status" value="1"/>
</dbReference>
<dbReference type="EMBL" id="AKWZ02000010">
    <property type="protein sequence ID" value="EPG73809.1"/>
    <property type="molecule type" value="Genomic_DNA"/>
</dbReference>
<dbReference type="AlphaFoldDB" id="S3UZL5"/>
<evidence type="ECO:0000313" key="2">
    <source>
        <dbReference type="EMBL" id="EPG73809.1"/>
    </source>
</evidence>
<keyword evidence="3" id="KW-1185">Reference proteome</keyword>
<dbReference type="STRING" id="1193011.LEP1GSC058_3720"/>
<organism evidence="2 3">
    <name type="scientific">Leptospira fainei serovar Hurstbridge str. BUT 6</name>
    <dbReference type="NCBI Taxonomy" id="1193011"/>
    <lineage>
        <taxon>Bacteria</taxon>
        <taxon>Pseudomonadati</taxon>
        <taxon>Spirochaetota</taxon>
        <taxon>Spirochaetia</taxon>
        <taxon>Leptospirales</taxon>
        <taxon>Leptospiraceae</taxon>
        <taxon>Leptospira</taxon>
    </lineage>
</organism>
<dbReference type="GO" id="GO:0015562">
    <property type="term" value="F:efflux transmembrane transporter activity"/>
    <property type="evidence" value="ECO:0007669"/>
    <property type="project" value="InterPro"/>
</dbReference>
<feature type="transmembrane region" description="Helical" evidence="1">
    <location>
        <begin position="12"/>
        <end position="27"/>
    </location>
</feature>
<reference evidence="2" key="1">
    <citation type="submission" date="2013-04" db="EMBL/GenBank/DDBJ databases">
        <authorList>
            <person name="Harkins D.M."/>
            <person name="Durkin A.S."/>
            <person name="Selengut J.D."/>
            <person name="Sanka R."/>
            <person name="DePew J."/>
            <person name="Purushe J."/>
            <person name="Ahmed A."/>
            <person name="van der Linden H."/>
            <person name="Goris M.G.A."/>
            <person name="Hartskeerl R.A."/>
            <person name="Vinetz J.M."/>
            <person name="Sutton G.G."/>
            <person name="Nelson W.C."/>
            <person name="Fouts D.E."/>
        </authorList>
    </citation>
    <scope>NUCLEOTIDE SEQUENCE [LARGE SCALE GENOMIC DNA]</scope>
    <source>
        <strain evidence="2">BUT 6</strain>
    </source>
</reference>
<keyword evidence="1" id="KW-0812">Transmembrane</keyword>
<dbReference type="Proteomes" id="UP000014540">
    <property type="component" value="Unassembled WGS sequence"/>
</dbReference>
<gene>
    <name evidence="2" type="ORF">LEP1GSC058_3720</name>
</gene>
<dbReference type="SUPFAM" id="SSF56954">
    <property type="entry name" value="Outer membrane efflux proteins (OEP)"/>
    <property type="match status" value="1"/>
</dbReference>
<keyword evidence="1" id="KW-0472">Membrane</keyword>
<name>S3UZL5_9LEPT</name>
<comment type="caution">
    <text evidence="2">The sequence shown here is derived from an EMBL/GenBank/DDBJ whole genome shotgun (WGS) entry which is preliminary data.</text>
</comment>
<evidence type="ECO:0000256" key="1">
    <source>
        <dbReference type="SAM" id="Phobius"/>
    </source>
</evidence>
<protein>
    <submittedName>
        <fullName evidence="2">Outer membrane efflux domain protein</fullName>
    </submittedName>
</protein>
<sequence>MFQILHNSPRRGTAYCLGVVVLAIIILRRRVFLLVSVLLQTSIVILPNLLSAQSNEFDPINLSIEEAVQLSLEKNLTLIAKKYDVDIAKADAIQAGLYRNPSFNALSSLNPFGPNYNQSTTGGPKQLDLLLNLPLDLSGKIRSGKKSRNLERR</sequence>
<keyword evidence="1" id="KW-1133">Transmembrane helix</keyword>
<proteinExistence type="predicted"/>
<accession>S3UZL5</accession>